<evidence type="ECO:0000313" key="3">
    <source>
        <dbReference type="EMBL" id="TDQ33761.1"/>
    </source>
</evidence>
<name>A0A4R6TT44_9BACI</name>
<dbReference type="InterPro" id="IPR000683">
    <property type="entry name" value="Gfo/Idh/MocA-like_OxRdtase_N"/>
</dbReference>
<dbReference type="AlphaFoldDB" id="A0A4R6TT44"/>
<dbReference type="SUPFAM" id="SSF51735">
    <property type="entry name" value="NAD(P)-binding Rossmann-fold domains"/>
    <property type="match status" value="1"/>
</dbReference>
<dbReference type="RefSeq" id="WP_133582319.1">
    <property type="nucleotide sequence ID" value="NZ_SNYJ01000029.1"/>
</dbReference>
<accession>A0A4R6TT44</accession>
<feature type="domain" description="GFO/IDH/MocA-like oxidoreductase" evidence="2">
    <location>
        <begin position="135"/>
        <end position="248"/>
    </location>
</feature>
<dbReference type="InterPro" id="IPR051317">
    <property type="entry name" value="Gfo/Idh/MocA_oxidoreduct"/>
</dbReference>
<comment type="caution">
    <text evidence="3">The sequence shown here is derived from an EMBL/GenBank/DDBJ whole genome shotgun (WGS) entry which is preliminary data.</text>
</comment>
<feature type="domain" description="Gfo/Idh/MocA-like oxidoreductase N-terminal" evidence="1">
    <location>
        <begin position="5"/>
        <end position="123"/>
    </location>
</feature>
<proteinExistence type="predicted"/>
<protein>
    <submittedName>
        <fullName evidence="3">Putative dehydrogenase</fullName>
    </submittedName>
</protein>
<dbReference type="InterPro" id="IPR036291">
    <property type="entry name" value="NAD(P)-bd_dom_sf"/>
</dbReference>
<organism evidence="3 4">
    <name type="scientific">Aureibacillus halotolerans</name>
    <dbReference type="NCBI Taxonomy" id="1508390"/>
    <lineage>
        <taxon>Bacteria</taxon>
        <taxon>Bacillati</taxon>
        <taxon>Bacillota</taxon>
        <taxon>Bacilli</taxon>
        <taxon>Bacillales</taxon>
        <taxon>Bacillaceae</taxon>
        <taxon>Aureibacillus</taxon>
    </lineage>
</organism>
<sequence>MKQYKIGIVGAGGVTGLHFDGYKPYPERIKITALCDPNEALLHEKADKHGISARFTNLDDFLRKGDVDVVVVCTPSPIRKQVLFPIIEAGFPVFVEKPFSDSLQEAREITEKAKSFQVPISVNQNFRRHFPFELVGEKVKEGVIGKITTIVFTNLMYRQDVGWRTECERHALSVMGIHWFDGFRQVIGEEAEDVYCLMSSSNNVTCAGETDATVQVRFKNGTTVTYIQSFSSGVNKTEMTVIGEKGTLQVKGSDVERRNHEQNEPMSTWSHPVSREQATYEGLNQLLTAIDEGTIAANSAEDNLNTIALLDAAYVSAKERRIVSL</sequence>
<reference evidence="3 4" key="1">
    <citation type="submission" date="2019-03" db="EMBL/GenBank/DDBJ databases">
        <title>Genomic Encyclopedia of Type Strains, Phase IV (KMG-IV): sequencing the most valuable type-strain genomes for metagenomic binning, comparative biology and taxonomic classification.</title>
        <authorList>
            <person name="Goeker M."/>
        </authorList>
    </citation>
    <scope>NUCLEOTIDE SEQUENCE [LARGE SCALE GENOMIC DNA]</scope>
    <source>
        <strain evidence="3 4">DSM 28697</strain>
    </source>
</reference>
<dbReference type="PANTHER" id="PTHR43708">
    <property type="entry name" value="CONSERVED EXPRESSED OXIDOREDUCTASE (EUROFUNG)"/>
    <property type="match status" value="1"/>
</dbReference>
<dbReference type="EMBL" id="SNYJ01000029">
    <property type="protein sequence ID" value="TDQ33761.1"/>
    <property type="molecule type" value="Genomic_DNA"/>
</dbReference>
<dbReference type="PANTHER" id="PTHR43708:SF8">
    <property type="entry name" value="OXIDOREDUCTASE"/>
    <property type="match status" value="1"/>
</dbReference>
<dbReference type="SUPFAM" id="SSF55347">
    <property type="entry name" value="Glyceraldehyde-3-phosphate dehydrogenase-like, C-terminal domain"/>
    <property type="match status" value="1"/>
</dbReference>
<dbReference type="Pfam" id="PF01408">
    <property type="entry name" value="GFO_IDH_MocA"/>
    <property type="match status" value="1"/>
</dbReference>
<dbReference type="InterPro" id="IPR055170">
    <property type="entry name" value="GFO_IDH_MocA-like_dom"/>
</dbReference>
<dbReference type="OrthoDB" id="9795543at2"/>
<dbReference type="Gene3D" id="3.30.360.10">
    <property type="entry name" value="Dihydrodipicolinate Reductase, domain 2"/>
    <property type="match status" value="1"/>
</dbReference>
<dbReference type="GO" id="GO:0000166">
    <property type="term" value="F:nucleotide binding"/>
    <property type="evidence" value="ECO:0007669"/>
    <property type="project" value="InterPro"/>
</dbReference>
<evidence type="ECO:0000259" key="2">
    <source>
        <dbReference type="Pfam" id="PF22725"/>
    </source>
</evidence>
<evidence type="ECO:0000259" key="1">
    <source>
        <dbReference type="Pfam" id="PF01408"/>
    </source>
</evidence>
<dbReference type="Gene3D" id="3.40.50.720">
    <property type="entry name" value="NAD(P)-binding Rossmann-like Domain"/>
    <property type="match status" value="1"/>
</dbReference>
<evidence type="ECO:0000313" key="4">
    <source>
        <dbReference type="Proteomes" id="UP000295632"/>
    </source>
</evidence>
<dbReference type="Pfam" id="PF22725">
    <property type="entry name" value="GFO_IDH_MocA_C3"/>
    <property type="match status" value="1"/>
</dbReference>
<dbReference type="Proteomes" id="UP000295632">
    <property type="component" value="Unassembled WGS sequence"/>
</dbReference>
<gene>
    <name evidence="3" type="ORF">EV213_12928</name>
</gene>
<keyword evidence="4" id="KW-1185">Reference proteome</keyword>